<dbReference type="EMBL" id="BMQD01000041">
    <property type="protein sequence ID" value="GGK98111.1"/>
    <property type="molecule type" value="Genomic_DNA"/>
</dbReference>
<reference evidence="2" key="1">
    <citation type="journal article" date="2014" name="Int. J. Syst. Evol. Microbiol.">
        <title>Complete genome sequence of Corynebacterium casei LMG S-19264T (=DSM 44701T), isolated from a smear-ripened cheese.</title>
        <authorList>
            <consortium name="US DOE Joint Genome Institute (JGI-PGF)"/>
            <person name="Walter F."/>
            <person name="Albersmeier A."/>
            <person name="Kalinowski J."/>
            <person name="Ruckert C."/>
        </authorList>
    </citation>
    <scope>NUCLEOTIDE SEQUENCE</scope>
    <source>
        <strain evidence="2">JCM 3093</strain>
    </source>
</reference>
<dbReference type="SUPFAM" id="SSF51556">
    <property type="entry name" value="Metallo-dependent hydrolases"/>
    <property type="match status" value="1"/>
</dbReference>
<sequence length="60" mass="6821">MKQEATEVPQTRHGLNPRPSGRGARQDHIHDDVLPALREAGVTDAQIDRMLVDNPRRYFS</sequence>
<accession>A0AA37BNH4</accession>
<dbReference type="InterPro" id="IPR001559">
    <property type="entry name" value="Phosphotriesterase"/>
</dbReference>
<organism evidence="2 3">
    <name type="scientific">Planomonospora parontospora</name>
    <dbReference type="NCBI Taxonomy" id="58119"/>
    <lineage>
        <taxon>Bacteria</taxon>
        <taxon>Bacillati</taxon>
        <taxon>Actinomycetota</taxon>
        <taxon>Actinomycetes</taxon>
        <taxon>Streptosporangiales</taxon>
        <taxon>Streptosporangiaceae</taxon>
        <taxon>Planomonospora</taxon>
    </lineage>
</organism>
<evidence type="ECO:0000313" key="3">
    <source>
        <dbReference type="Proteomes" id="UP000627984"/>
    </source>
</evidence>
<dbReference type="AlphaFoldDB" id="A0AA37BNH4"/>
<proteinExistence type="predicted"/>
<dbReference type="Gene3D" id="3.20.20.140">
    <property type="entry name" value="Metal-dependent hydrolases"/>
    <property type="match status" value="1"/>
</dbReference>
<evidence type="ECO:0008006" key="4">
    <source>
        <dbReference type="Google" id="ProtNLM"/>
    </source>
</evidence>
<dbReference type="Pfam" id="PF02126">
    <property type="entry name" value="PTE"/>
    <property type="match status" value="1"/>
</dbReference>
<dbReference type="InterPro" id="IPR032466">
    <property type="entry name" value="Metal_Hydrolase"/>
</dbReference>
<feature type="region of interest" description="Disordered" evidence="1">
    <location>
        <begin position="1"/>
        <end position="30"/>
    </location>
</feature>
<protein>
    <recommendedName>
        <fullName evidence="4">Phosphotriesterase</fullName>
    </recommendedName>
</protein>
<dbReference type="GO" id="GO:0008270">
    <property type="term" value="F:zinc ion binding"/>
    <property type="evidence" value="ECO:0007669"/>
    <property type="project" value="InterPro"/>
</dbReference>
<comment type="caution">
    <text evidence="2">The sequence shown here is derived from an EMBL/GenBank/DDBJ whole genome shotgun (WGS) entry which is preliminary data.</text>
</comment>
<name>A0AA37BNH4_9ACTN</name>
<evidence type="ECO:0000313" key="2">
    <source>
        <dbReference type="EMBL" id="GGK98111.1"/>
    </source>
</evidence>
<gene>
    <name evidence="2" type="ORF">GCM10010126_66870</name>
</gene>
<reference evidence="2" key="2">
    <citation type="submission" date="2022-09" db="EMBL/GenBank/DDBJ databases">
        <authorList>
            <person name="Sun Q."/>
            <person name="Ohkuma M."/>
        </authorList>
    </citation>
    <scope>NUCLEOTIDE SEQUENCE</scope>
    <source>
        <strain evidence="2">JCM 3093</strain>
    </source>
</reference>
<evidence type="ECO:0000256" key="1">
    <source>
        <dbReference type="SAM" id="MobiDB-lite"/>
    </source>
</evidence>
<dbReference type="Proteomes" id="UP000627984">
    <property type="component" value="Unassembled WGS sequence"/>
</dbReference>